<evidence type="ECO:0000313" key="3">
    <source>
        <dbReference type="EMBL" id="POR52589.1"/>
    </source>
</evidence>
<dbReference type="Gene3D" id="3.30.2090.10">
    <property type="entry name" value="Multidrug efflux transporter AcrB TolC docking domain, DN and DC subdomains"/>
    <property type="match status" value="2"/>
</dbReference>
<evidence type="ECO:0000313" key="4">
    <source>
        <dbReference type="Proteomes" id="UP000236919"/>
    </source>
</evidence>
<sequence>MSLNLSAIAVRERAVTLFSIILLVAAGIYAFFMLGRAEDPSFTIKTLTVTTVWPGATAREMQDLVAEPLEKRIQELTWYDRVETTTRPGYAYMTVTLKDSTPPAAVEEEFYQARKKLGDEARNLPPGVLGPFVNDEYSDVSFALYALKARGMPMRELARQAETIRQDLLHVPGVKKINILGEQPEQIFVEFSYSKLATLGVSAQDIITALQRQNTVTPAGSIDTSGPQMFIRVDGAYQGLKAIADTPIVAAGRTLKLSDIADIRRGYQDPPTYLIRRQGEATILVAAVMQAGWDGLALGKALEDKTAAIAQTLPLGMTLDKVTDQAVNITSAVDEFMMKFAMALGVVLLVSLLSLGWRVGIVVAAAVPLTLAVVFLIMLETGRFFDRITLGALILALGLLVDDAIIAIEVMVVKMEEGMDRIKAAAYAWSHTAAPMLSGTLVTIAGFLPVGFARSTAGEYAGNIFWVVGFALIVSWIVAVVFTPYLGVKMLPDIKPIPGGVHAIYDTPNYRRLRGLITFAVRHKFVTCGIVVVAFALSGIGMAGVKQQFFPTSDRPEVLVEVRLPEGTSIETTTAAVRELESWLGNQPEATIVTSYVGQGAPRFFFAMAPELPDPAFAKIVALTPDAGAREALKHRLREAVSHGLVPEAFVRVTQLVFGPYTPFPVEFRVMGPDPAQLYAISAQALEVMRGVADVRQANRDWGNRTPVLRFVPDQDRLNLIGLSPAAVGQQLQFLLTGVTVTQVREDIRNVPVVARSAGSERLDPARLADFSLMSRDGRQIPLDQIGHSEMRLEEPILKRRDRTPVITIRADINEATQPPEVSKQIMTALLPLIASLPAGYRIEMGGSIEEAAKANIALAKVFPVMIAVTLIVIMFQVRSFSMMAMVLLTAPLGVIGVVPTLLLFNQPFGFNAILGLIGLAGILMRNTLILTEQIEENRAAGLDDYHAVIEATVQRTRPVILTALAAVLAFIPLTHSVFWGSMAYTLIGGTAVGTVLILLFLPALYTAWFRIKPTAGHESRGPSVSPEPQAALAAGAEGAAELAG</sequence>
<feature type="transmembrane region" description="Helical" evidence="2">
    <location>
        <begin position="15"/>
        <end position="35"/>
    </location>
</feature>
<dbReference type="PANTHER" id="PTHR32063">
    <property type="match status" value="1"/>
</dbReference>
<evidence type="ECO:0000256" key="1">
    <source>
        <dbReference type="SAM" id="MobiDB-lite"/>
    </source>
</evidence>
<feature type="region of interest" description="Disordered" evidence="1">
    <location>
        <begin position="1017"/>
        <end position="1045"/>
    </location>
</feature>
<dbReference type="Gene3D" id="3.30.70.1430">
    <property type="entry name" value="Multidrug efflux transporter AcrB pore domain"/>
    <property type="match status" value="2"/>
</dbReference>
<dbReference type="RefSeq" id="WP_103718197.1">
    <property type="nucleotide sequence ID" value="NZ_PQFZ01000005.1"/>
</dbReference>
<dbReference type="OrthoDB" id="9798415at2"/>
<keyword evidence="4" id="KW-1185">Reference proteome</keyword>
<feature type="transmembrane region" description="Helical" evidence="2">
    <location>
        <begin position="336"/>
        <end position="355"/>
    </location>
</feature>
<dbReference type="PRINTS" id="PR00702">
    <property type="entry name" value="ACRIFLAVINRP"/>
</dbReference>
<dbReference type="GO" id="GO:0042910">
    <property type="term" value="F:xenobiotic transmembrane transporter activity"/>
    <property type="evidence" value="ECO:0007669"/>
    <property type="project" value="TreeGrafter"/>
</dbReference>
<feature type="transmembrane region" description="Helical" evidence="2">
    <location>
        <begin position="464"/>
        <end position="486"/>
    </location>
</feature>
<feature type="transmembrane region" description="Helical" evidence="2">
    <location>
        <begin position="985"/>
        <end position="1006"/>
    </location>
</feature>
<reference evidence="3 4" key="1">
    <citation type="submission" date="2018-01" db="EMBL/GenBank/DDBJ databases">
        <title>Genomic Encyclopedia of Type Strains, Phase III (KMG-III): the genomes of soil and plant-associated and newly described type strains.</title>
        <authorList>
            <person name="Whitman W."/>
        </authorList>
    </citation>
    <scope>NUCLEOTIDE SEQUENCE [LARGE SCALE GENOMIC DNA]</scope>
    <source>
        <strain evidence="3 4">1131</strain>
    </source>
</reference>
<dbReference type="Proteomes" id="UP000236919">
    <property type="component" value="Unassembled WGS sequence"/>
</dbReference>
<dbReference type="Gene3D" id="3.30.70.1440">
    <property type="entry name" value="Multidrug efflux transporter AcrB pore domain"/>
    <property type="match status" value="1"/>
</dbReference>
<dbReference type="GO" id="GO:0005886">
    <property type="term" value="C:plasma membrane"/>
    <property type="evidence" value="ECO:0007669"/>
    <property type="project" value="TreeGrafter"/>
</dbReference>
<dbReference type="PANTHER" id="PTHR32063:SF18">
    <property type="entry name" value="CATION EFFLUX SYSTEM PROTEIN"/>
    <property type="match status" value="1"/>
</dbReference>
<feature type="transmembrane region" description="Helical" evidence="2">
    <location>
        <begin position="433"/>
        <end position="452"/>
    </location>
</feature>
<dbReference type="SUPFAM" id="SSF82693">
    <property type="entry name" value="Multidrug efflux transporter AcrB pore domain, PN1, PN2, PC1 and PC2 subdomains"/>
    <property type="match status" value="3"/>
</dbReference>
<name>A0A2S4MD87_9HYPH</name>
<organism evidence="3 4">
    <name type="scientific">Bosea psychrotolerans</name>
    <dbReference type="NCBI Taxonomy" id="1871628"/>
    <lineage>
        <taxon>Bacteria</taxon>
        <taxon>Pseudomonadati</taxon>
        <taxon>Pseudomonadota</taxon>
        <taxon>Alphaproteobacteria</taxon>
        <taxon>Hyphomicrobiales</taxon>
        <taxon>Boseaceae</taxon>
        <taxon>Bosea</taxon>
    </lineage>
</organism>
<feature type="compositionally biased region" description="Low complexity" evidence="1">
    <location>
        <begin position="1031"/>
        <end position="1045"/>
    </location>
</feature>
<comment type="caution">
    <text evidence="3">The sequence shown here is derived from an EMBL/GenBank/DDBJ whole genome shotgun (WGS) entry which is preliminary data.</text>
</comment>
<dbReference type="InterPro" id="IPR001036">
    <property type="entry name" value="Acrflvin-R"/>
</dbReference>
<feature type="transmembrane region" description="Helical" evidence="2">
    <location>
        <begin position="909"/>
        <end position="929"/>
    </location>
</feature>
<dbReference type="SUPFAM" id="SSF82714">
    <property type="entry name" value="Multidrug efflux transporter AcrB TolC docking domain, DN and DC subdomains"/>
    <property type="match status" value="2"/>
</dbReference>
<feature type="transmembrane region" description="Helical" evidence="2">
    <location>
        <begin position="391"/>
        <end position="413"/>
    </location>
</feature>
<feature type="transmembrane region" description="Helical" evidence="2">
    <location>
        <begin position="883"/>
        <end position="903"/>
    </location>
</feature>
<feature type="transmembrane region" description="Helical" evidence="2">
    <location>
        <begin position="524"/>
        <end position="545"/>
    </location>
</feature>
<dbReference type="EMBL" id="PQFZ01000005">
    <property type="protein sequence ID" value="POR52589.1"/>
    <property type="molecule type" value="Genomic_DNA"/>
</dbReference>
<keyword evidence="2" id="KW-0472">Membrane</keyword>
<feature type="transmembrane region" description="Helical" evidence="2">
    <location>
        <begin position="960"/>
        <end position="979"/>
    </location>
</feature>
<protein>
    <submittedName>
        <fullName evidence="3">Multidrug efflux pump subunit AcrB</fullName>
    </submittedName>
</protein>
<gene>
    <name evidence="3" type="ORF">CYD53_105254</name>
</gene>
<keyword evidence="2" id="KW-1133">Transmembrane helix</keyword>
<dbReference type="Gene3D" id="3.30.70.1320">
    <property type="entry name" value="Multidrug efflux transporter AcrB pore domain like"/>
    <property type="match status" value="1"/>
</dbReference>
<dbReference type="Pfam" id="PF00873">
    <property type="entry name" value="ACR_tran"/>
    <property type="match status" value="1"/>
</dbReference>
<feature type="transmembrane region" description="Helical" evidence="2">
    <location>
        <begin position="361"/>
        <end position="379"/>
    </location>
</feature>
<proteinExistence type="predicted"/>
<accession>A0A2S4MD87</accession>
<evidence type="ECO:0000256" key="2">
    <source>
        <dbReference type="SAM" id="Phobius"/>
    </source>
</evidence>
<dbReference type="Gene3D" id="1.20.1640.10">
    <property type="entry name" value="Multidrug efflux transporter AcrB transmembrane domain"/>
    <property type="match status" value="2"/>
</dbReference>
<dbReference type="AlphaFoldDB" id="A0A2S4MD87"/>
<keyword evidence="2" id="KW-0812">Transmembrane</keyword>
<dbReference type="SUPFAM" id="SSF82866">
    <property type="entry name" value="Multidrug efflux transporter AcrB transmembrane domain"/>
    <property type="match status" value="2"/>
</dbReference>
<dbReference type="InterPro" id="IPR027463">
    <property type="entry name" value="AcrB_DN_DC_subdom"/>
</dbReference>
<feature type="transmembrane region" description="Helical" evidence="2">
    <location>
        <begin position="855"/>
        <end position="876"/>
    </location>
</feature>